<organism evidence="1 2">
    <name type="scientific">Dichotomopilus funicola</name>
    <dbReference type="NCBI Taxonomy" id="1934379"/>
    <lineage>
        <taxon>Eukaryota</taxon>
        <taxon>Fungi</taxon>
        <taxon>Dikarya</taxon>
        <taxon>Ascomycota</taxon>
        <taxon>Pezizomycotina</taxon>
        <taxon>Sordariomycetes</taxon>
        <taxon>Sordariomycetidae</taxon>
        <taxon>Sordariales</taxon>
        <taxon>Chaetomiaceae</taxon>
        <taxon>Dichotomopilus</taxon>
    </lineage>
</organism>
<gene>
    <name evidence="1" type="ORF">C8A04DRAFT_24064</name>
</gene>
<sequence>MRFTPTSLFATLASMAMAAPRFDRTIKELALRRSPAPVQATPTSSGAAATCTNGIPASNQHPAYPINDYTIVTPVAADWTSYTVSRDWYDDHYVSGPHIMFFSHKSDPYGPFKCQYTCNGEDKCTAYFVWYDNIDTNDERMNCVLFDSIIPTNVFVPANGTIASGAYDKLCSPSI</sequence>
<proteinExistence type="predicted"/>
<protein>
    <submittedName>
        <fullName evidence="1">Uncharacterized protein</fullName>
    </submittedName>
</protein>
<name>A0AAN6VBB5_9PEZI</name>
<dbReference type="GeneID" id="87815570"/>
<evidence type="ECO:0000313" key="2">
    <source>
        <dbReference type="Proteomes" id="UP001302676"/>
    </source>
</evidence>
<dbReference type="RefSeq" id="XP_062641633.1">
    <property type="nucleotide sequence ID" value="XM_062778957.1"/>
</dbReference>
<accession>A0AAN6VBB5</accession>
<dbReference type="EMBL" id="MU853554">
    <property type="protein sequence ID" value="KAK4148262.1"/>
    <property type="molecule type" value="Genomic_DNA"/>
</dbReference>
<keyword evidence="2" id="KW-1185">Reference proteome</keyword>
<comment type="caution">
    <text evidence="1">The sequence shown here is derived from an EMBL/GenBank/DDBJ whole genome shotgun (WGS) entry which is preliminary data.</text>
</comment>
<reference evidence="1" key="1">
    <citation type="journal article" date="2023" name="Mol. Phylogenet. Evol.">
        <title>Genome-scale phylogeny and comparative genomics of the fungal order Sordariales.</title>
        <authorList>
            <person name="Hensen N."/>
            <person name="Bonometti L."/>
            <person name="Westerberg I."/>
            <person name="Brannstrom I.O."/>
            <person name="Guillou S."/>
            <person name="Cros-Aarteil S."/>
            <person name="Calhoun S."/>
            <person name="Haridas S."/>
            <person name="Kuo A."/>
            <person name="Mondo S."/>
            <person name="Pangilinan J."/>
            <person name="Riley R."/>
            <person name="LaButti K."/>
            <person name="Andreopoulos B."/>
            <person name="Lipzen A."/>
            <person name="Chen C."/>
            <person name="Yan M."/>
            <person name="Daum C."/>
            <person name="Ng V."/>
            <person name="Clum A."/>
            <person name="Steindorff A."/>
            <person name="Ohm R.A."/>
            <person name="Martin F."/>
            <person name="Silar P."/>
            <person name="Natvig D.O."/>
            <person name="Lalanne C."/>
            <person name="Gautier V."/>
            <person name="Ament-Velasquez S.L."/>
            <person name="Kruys A."/>
            <person name="Hutchinson M.I."/>
            <person name="Powell A.J."/>
            <person name="Barry K."/>
            <person name="Miller A.N."/>
            <person name="Grigoriev I.V."/>
            <person name="Debuchy R."/>
            <person name="Gladieux P."/>
            <person name="Hiltunen Thoren M."/>
            <person name="Johannesson H."/>
        </authorList>
    </citation>
    <scope>NUCLEOTIDE SEQUENCE</scope>
    <source>
        <strain evidence="1">CBS 141.50</strain>
    </source>
</reference>
<evidence type="ECO:0000313" key="1">
    <source>
        <dbReference type="EMBL" id="KAK4148262.1"/>
    </source>
</evidence>
<dbReference type="Proteomes" id="UP001302676">
    <property type="component" value="Unassembled WGS sequence"/>
</dbReference>
<reference evidence="1" key="2">
    <citation type="submission" date="2023-05" db="EMBL/GenBank/DDBJ databases">
        <authorList>
            <consortium name="Lawrence Berkeley National Laboratory"/>
            <person name="Steindorff A."/>
            <person name="Hensen N."/>
            <person name="Bonometti L."/>
            <person name="Westerberg I."/>
            <person name="Brannstrom I.O."/>
            <person name="Guillou S."/>
            <person name="Cros-Aarteil S."/>
            <person name="Calhoun S."/>
            <person name="Haridas S."/>
            <person name="Kuo A."/>
            <person name="Mondo S."/>
            <person name="Pangilinan J."/>
            <person name="Riley R."/>
            <person name="Labutti K."/>
            <person name="Andreopoulos B."/>
            <person name="Lipzen A."/>
            <person name="Chen C."/>
            <person name="Yanf M."/>
            <person name="Daum C."/>
            <person name="Ng V."/>
            <person name="Clum A."/>
            <person name="Ohm R."/>
            <person name="Martin F."/>
            <person name="Silar P."/>
            <person name="Natvig D."/>
            <person name="Lalanne C."/>
            <person name="Gautier V."/>
            <person name="Ament-Velasquez S.L."/>
            <person name="Kruys A."/>
            <person name="Hutchinson M.I."/>
            <person name="Powell A.J."/>
            <person name="Barry K."/>
            <person name="Miller A.N."/>
            <person name="Grigoriev I.V."/>
            <person name="Debuchy R."/>
            <person name="Gladieux P."/>
            <person name="Thoren M.H."/>
            <person name="Johannesson H."/>
        </authorList>
    </citation>
    <scope>NUCLEOTIDE SEQUENCE</scope>
    <source>
        <strain evidence="1">CBS 141.50</strain>
    </source>
</reference>
<dbReference type="AlphaFoldDB" id="A0AAN6VBB5"/>